<evidence type="ECO:0000313" key="2">
    <source>
        <dbReference type="EMBL" id="CAL0307657.1"/>
    </source>
</evidence>
<feature type="compositionally biased region" description="Gly residues" evidence="1">
    <location>
        <begin position="30"/>
        <end position="42"/>
    </location>
</feature>
<name>A0AAV1WER5_LUPLU</name>
<accession>A0AAV1WER5</accession>
<sequence>MASSLDMSLDDRVRTRSNRGRGHGRDRPGRGQGSNPGGGRKGGSVSSGPLMVNVRPSSHAIAKASKKNVDANMCLRFWIIIKFPIMRGFSM</sequence>
<comment type="caution">
    <text evidence="2">The sequence shown here is derived from an EMBL/GenBank/DDBJ whole genome shotgun (WGS) entry which is preliminary data.</text>
</comment>
<keyword evidence="3" id="KW-1185">Reference proteome</keyword>
<protein>
    <submittedName>
        <fullName evidence="2">Uncharacterized protein</fullName>
    </submittedName>
</protein>
<dbReference type="AlphaFoldDB" id="A0AAV1WER5"/>
<proteinExistence type="predicted"/>
<organism evidence="2 3">
    <name type="scientific">Lupinus luteus</name>
    <name type="common">European yellow lupine</name>
    <dbReference type="NCBI Taxonomy" id="3873"/>
    <lineage>
        <taxon>Eukaryota</taxon>
        <taxon>Viridiplantae</taxon>
        <taxon>Streptophyta</taxon>
        <taxon>Embryophyta</taxon>
        <taxon>Tracheophyta</taxon>
        <taxon>Spermatophyta</taxon>
        <taxon>Magnoliopsida</taxon>
        <taxon>eudicotyledons</taxon>
        <taxon>Gunneridae</taxon>
        <taxon>Pentapetalae</taxon>
        <taxon>rosids</taxon>
        <taxon>fabids</taxon>
        <taxon>Fabales</taxon>
        <taxon>Fabaceae</taxon>
        <taxon>Papilionoideae</taxon>
        <taxon>50 kb inversion clade</taxon>
        <taxon>genistoids sensu lato</taxon>
        <taxon>core genistoids</taxon>
        <taxon>Genisteae</taxon>
        <taxon>Lupinus</taxon>
    </lineage>
</organism>
<dbReference type="Proteomes" id="UP001497480">
    <property type="component" value="Unassembled WGS sequence"/>
</dbReference>
<feature type="region of interest" description="Disordered" evidence="1">
    <location>
        <begin position="1"/>
        <end position="52"/>
    </location>
</feature>
<evidence type="ECO:0000256" key="1">
    <source>
        <dbReference type="SAM" id="MobiDB-lite"/>
    </source>
</evidence>
<gene>
    <name evidence="2" type="ORF">LLUT_LOCUS8717</name>
</gene>
<reference evidence="2 3" key="1">
    <citation type="submission" date="2024-03" db="EMBL/GenBank/DDBJ databases">
        <authorList>
            <person name="Martinez-Hernandez J."/>
        </authorList>
    </citation>
    <scope>NUCLEOTIDE SEQUENCE [LARGE SCALE GENOMIC DNA]</scope>
</reference>
<dbReference type="EMBL" id="CAXHTB010000006">
    <property type="protein sequence ID" value="CAL0307657.1"/>
    <property type="molecule type" value="Genomic_DNA"/>
</dbReference>
<evidence type="ECO:0000313" key="3">
    <source>
        <dbReference type="Proteomes" id="UP001497480"/>
    </source>
</evidence>